<name>H2ASY2_KAZAF</name>
<dbReference type="PANTHER" id="PTHR46093">
    <property type="entry name" value="ACYL-COA-BINDING DOMAIN-CONTAINING PROTEIN 5"/>
    <property type="match status" value="1"/>
</dbReference>
<feature type="region of interest" description="Disordered" evidence="3">
    <location>
        <begin position="620"/>
        <end position="648"/>
    </location>
</feature>
<dbReference type="OrthoDB" id="10251809at2759"/>
<evidence type="ECO:0000256" key="2">
    <source>
        <dbReference type="ARBA" id="ARBA00022737"/>
    </source>
</evidence>
<dbReference type="Gene3D" id="2.120.10.80">
    <property type="entry name" value="Kelch-type beta propeller"/>
    <property type="match status" value="2"/>
</dbReference>
<sequence length="878" mass="99585">MNEYTLGSVSEMVNANRKMSETDILQIPNLSNNYHNIYEPLDYLTNYISVLNTTYDKYNGPRLRQENELQLIKYYESKKPTSISSLRHNSIVSSTDSTAVQSEKFRMNNLFVDKFLACRVNKIDSHQFESSSGSFRYSRARSHRLNYMGYDGSKDRRDDTPIDAIDSDLDDDNIDWTATHDIDNFLVSERSDFANSFFKYYKKLLTVDIKDLGILEKYNLWIPTIRRKCKILLTYAKENDFEKMTCPLFVKGIDYLPKSYDPFSGSCVVPSLFSEYKMPALTYHCSFEFNKDIYVFGGLMASNRYDDEAPNLSRFHVDGIKNLPPPLLPSVVNNPIMIDNPHLYVISVGSSRLSRPELSGQIPPPLLCATASKLSDRYILFYGGFEIKTETHFDISGDYYLKRRAFLNNTVYILDTVSFRFTKLEVNAQPYQFVKYPNFAPRFGHMQISVNNIAELPSGRSSECSRSDASIDAIGSSSDICSDISQQATPEMAQPKSRADSSLTGGGINVKMGNSAFPHSTSLYTTIIFGGYRQTGDDKYEAMNDMWKLDVKVVARGKKGYLNFADSVTATKIPITKDNNENWPSSRAFFAYSVPEASLTHETSLETRLLERLKLHFEESQKETDKDVKTSQESKSTMPIFPNIPHNRNEKANVIGSHPMVRQYSVNQHQYTASPKTDKNNTDYFDQDKYDTSRKIVLHGGSDDTNVYGDMWWFDLETFQWTKVATYIKPKDQDSSLVPINIKIVGHTMMTSGCMAVCVGGITQAEVNLAYDNPSDGEESHYNDYMGGSLINMFDLTTQCLQDCSIEMQAEQSGKTHIHRSDPDSRAHLITTFGGTALQYDGTVILVGGLAAERQFMEKFYLRGALLEFILPPMSLSE</sequence>
<dbReference type="SUPFAM" id="SSF50965">
    <property type="entry name" value="Galactose oxidase, central domain"/>
    <property type="match status" value="1"/>
</dbReference>
<dbReference type="Proteomes" id="UP000005220">
    <property type="component" value="Chromosome 3"/>
</dbReference>
<dbReference type="GO" id="GO:0004862">
    <property type="term" value="F:cAMP-dependent protein kinase inhibitor activity"/>
    <property type="evidence" value="ECO:0007669"/>
    <property type="project" value="EnsemblFungi"/>
</dbReference>
<dbReference type="GO" id="GO:0007124">
    <property type="term" value="P:pseudohyphal growth"/>
    <property type="evidence" value="ECO:0007669"/>
    <property type="project" value="EnsemblFungi"/>
</dbReference>
<dbReference type="eggNOG" id="ENOG502QV98">
    <property type="taxonomic scope" value="Eukaryota"/>
</dbReference>
<evidence type="ECO:0000256" key="3">
    <source>
        <dbReference type="SAM" id="MobiDB-lite"/>
    </source>
</evidence>
<dbReference type="RefSeq" id="XP_003956617.1">
    <property type="nucleotide sequence ID" value="XM_003956568.1"/>
</dbReference>
<dbReference type="GO" id="GO:0032794">
    <property type="term" value="F:GTPase activating protein binding"/>
    <property type="evidence" value="ECO:0007669"/>
    <property type="project" value="EnsemblFungi"/>
</dbReference>
<gene>
    <name evidence="4" type="primary">KAFR0C04910</name>
    <name evidence="4" type="ORF">KAFR_0C04910</name>
</gene>
<keyword evidence="2" id="KW-0677">Repeat</keyword>
<dbReference type="PANTHER" id="PTHR46093:SF18">
    <property type="entry name" value="FIBRONECTIN TYPE-III DOMAIN-CONTAINING PROTEIN"/>
    <property type="match status" value="1"/>
</dbReference>
<dbReference type="InParanoid" id="H2ASY2"/>
<reference evidence="4 5" key="1">
    <citation type="journal article" date="2011" name="Proc. Natl. Acad. Sci. U.S.A.">
        <title>Evolutionary erosion of yeast sex chromosomes by mating-type switching accidents.</title>
        <authorList>
            <person name="Gordon J.L."/>
            <person name="Armisen D."/>
            <person name="Proux-Wera E."/>
            <person name="Oheigeartaigh S.S."/>
            <person name="Byrne K.P."/>
            <person name="Wolfe K.H."/>
        </authorList>
    </citation>
    <scope>NUCLEOTIDE SEQUENCE [LARGE SCALE GENOMIC DNA]</scope>
    <source>
        <strain evidence="5">ATCC 22294 / BCRC 22015 / CBS 2517 / CECT 1963 / NBRC 1671 / NRRL Y-8276</strain>
    </source>
</reference>
<organism evidence="4 5">
    <name type="scientific">Kazachstania africana (strain ATCC 22294 / BCRC 22015 / CBS 2517 / CECT 1963 / NBRC 1671 / NRRL Y-8276)</name>
    <name type="common">Yeast</name>
    <name type="synonym">Kluyveromyces africanus</name>
    <dbReference type="NCBI Taxonomy" id="1071382"/>
    <lineage>
        <taxon>Eukaryota</taxon>
        <taxon>Fungi</taxon>
        <taxon>Dikarya</taxon>
        <taxon>Ascomycota</taxon>
        <taxon>Saccharomycotina</taxon>
        <taxon>Saccharomycetes</taxon>
        <taxon>Saccharomycetales</taxon>
        <taxon>Saccharomycetaceae</taxon>
        <taxon>Kazachstania</taxon>
    </lineage>
</organism>
<dbReference type="GO" id="GO:0006511">
    <property type="term" value="P:ubiquitin-dependent protein catabolic process"/>
    <property type="evidence" value="ECO:0007669"/>
    <property type="project" value="EnsemblFungi"/>
</dbReference>
<accession>H2ASY2</accession>
<dbReference type="GO" id="GO:0010255">
    <property type="term" value="P:glucose mediated signaling pathway"/>
    <property type="evidence" value="ECO:0007669"/>
    <property type="project" value="EnsemblFungi"/>
</dbReference>
<dbReference type="STRING" id="1071382.H2ASY2"/>
<dbReference type="GO" id="GO:0005886">
    <property type="term" value="C:plasma membrane"/>
    <property type="evidence" value="ECO:0007669"/>
    <property type="project" value="EnsemblFungi"/>
</dbReference>
<dbReference type="GO" id="GO:0001403">
    <property type="term" value="P:invasive growth in response to glucose limitation"/>
    <property type="evidence" value="ECO:0007669"/>
    <property type="project" value="EnsemblFungi"/>
</dbReference>
<evidence type="ECO:0000313" key="4">
    <source>
        <dbReference type="EMBL" id="CCF57482.1"/>
    </source>
</evidence>
<dbReference type="GO" id="GO:0000209">
    <property type="term" value="P:protein polyubiquitination"/>
    <property type="evidence" value="ECO:0007669"/>
    <property type="project" value="EnsemblFungi"/>
</dbReference>
<dbReference type="InterPro" id="IPR015915">
    <property type="entry name" value="Kelch-typ_b-propeller"/>
</dbReference>
<dbReference type="EMBL" id="HE650823">
    <property type="protein sequence ID" value="CCF57482.1"/>
    <property type="molecule type" value="Genomic_DNA"/>
</dbReference>
<evidence type="ECO:0000256" key="1">
    <source>
        <dbReference type="ARBA" id="ARBA00022441"/>
    </source>
</evidence>
<dbReference type="GeneID" id="13885400"/>
<dbReference type="AlphaFoldDB" id="H2ASY2"/>
<protein>
    <submittedName>
        <fullName evidence="4">Uncharacterized protein</fullName>
    </submittedName>
</protein>
<keyword evidence="5" id="KW-1185">Reference proteome</keyword>
<keyword evidence="1" id="KW-0880">Kelch repeat</keyword>
<dbReference type="GO" id="GO:0046579">
    <property type="term" value="P:positive regulation of Ras protein signal transduction"/>
    <property type="evidence" value="ECO:0007669"/>
    <property type="project" value="EnsemblFungi"/>
</dbReference>
<dbReference type="GO" id="GO:0046580">
    <property type="term" value="P:negative regulation of Ras protein signal transduction"/>
    <property type="evidence" value="ECO:0007669"/>
    <property type="project" value="EnsemblFungi"/>
</dbReference>
<dbReference type="HOGENOM" id="CLU_015198_0_0_1"/>
<dbReference type="FunCoup" id="H2ASY2">
    <property type="interactions" value="31"/>
</dbReference>
<feature type="compositionally biased region" description="Basic and acidic residues" evidence="3">
    <location>
        <begin position="620"/>
        <end position="632"/>
    </location>
</feature>
<evidence type="ECO:0000313" key="5">
    <source>
        <dbReference type="Proteomes" id="UP000005220"/>
    </source>
</evidence>
<dbReference type="InterPro" id="IPR011043">
    <property type="entry name" value="Gal_Oxase/kelch_b-propeller"/>
</dbReference>
<proteinExistence type="predicted"/>
<dbReference type="KEGG" id="kaf:KAFR_0C04910"/>